<reference evidence="7 8" key="1">
    <citation type="journal article" date="2010" name="J. Bacteriol.">
        <title>The complete genome sequence of Croceibacter atlanticus HTCC2559T.</title>
        <authorList>
            <person name="Oh H.M."/>
            <person name="Kang I."/>
            <person name="Ferriera S."/>
            <person name="Giovannoni S.J."/>
            <person name="Cho J.C."/>
        </authorList>
    </citation>
    <scope>NUCLEOTIDE SEQUENCE [LARGE SCALE GENOMIC DNA]</scope>
    <source>
        <strain evidence="8">ATCC BAA-628 / HTCC2559 / KCTC 12090</strain>
    </source>
</reference>
<dbReference type="eggNOG" id="COG3339">
    <property type="taxonomic scope" value="Bacteria"/>
</dbReference>
<evidence type="ECO:0000256" key="1">
    <source>
        <dbReference type="ARBA" id="ARBA00004127"/>
    </source>
</evidence>
<evidence type="ECO:0000256" key="5">
    <source>
        <dbReference type="SAM" id="Phobius"/>
    </source>
</evidence>
<dbReference type="STRING" id="216432.CA2559_01225"/>
<dbReference type="Pfam" id="PF06803">
    <property type="entry name" value="DUF1232"/>
    <property type="match status" value="1"/>
</dbReference>
<organism evidence="7 8">
    <name type="scientific">Croceibacter atlanticus (strain ATCC BAA-628 / JCM 21780 / CIP 108009 / IAM 15332 / KCTC 12090 / HTCC2559)</name>
    <dbReference type="NCBI Taxonomy" id="216432"/>
    <lineage>
        <taxon>Bacteria</taxon>
        <taxon>Pseudomonadati</taxon>
        <taxon>Bacteroidota</taxon>
        <taxon>Flavobacteriia</taxon>
        <taxon>Flavobacteriales</taxon>
        <taxon>Flavobacteriaceae</taxon>
        <taxon>Croceibacter</taxon>
    </lineage>
</organism>
<keyword evidence="8" id="KW-1185">Reference proteome</keyword>
<evidence type="ECO:0000313" key="8">
    <source>
        <dbReference type="Proteomes" id="UP000002297"/>
    </source>
</evidence>
<comment type="subcellular location">
    <subcellularLocation>
        <location evidence="1">Endomembrane system</location>
        <topology evidence="1">Multi-pass membrane protein</topology>
    </subcellularLocation>
</comment>
<feature type="transmembrane region" description="Helical" evidence="5">
    <location>
        <begin position="82"/>
        <end position="101"/>
    </location>
</feature>
<proteinExistence type="predicted"/>
<dbReference type="Proteomes" id="UP000002297">
    <property type="component" value="Chromosome"/>
</dbReference>
<dbReference type="InterPro" id="IPR010652">
    <property type="entry name" value="DUF1232"/>
</dbReference>
<name>A3U517_CROAH</name>
<dbReference type="GO" id="GO:0012505">
    <property type="term" value="C:endomembrane system"/>
    <property type="evidence" value="ECO:0007669"/>
    <property type="project" value="UniProtKB-SubCell"/>
</dbReference>
<protein>
    <recommendedName>
        <fullName evidence="6">DUF1232 domain-containing protein</fullName>
    </recommendedName>
</protein>
<evidence type="ECO:0000256" key="4">
    <source>
        <dbReference type="ARBA" id="ARBA00023136"/>
    </source>
</evidence>
<keyword evidence="4 5" id="KW-0472">Membrane</keyword>
<dbReference type="RefSeq" id="WP_013186012.1">
    <property type="nucleotide sequence ID" value="NC_014230.1"/>
</dbReference>
<evidence type="ECO:0000259" key="6">
    <source>
        <dbReference type="Pfam" id="PF06803"/>
    </source>
</evidence>
<evidence type="ECO:0000256" key="2">
    <source>
        <dbReference type="ARBA" id="ARBA00022692"/>
    </source>
</evidence>
<sequence>MSIWDKFKEKTSEDFIDDVVTEDKMKEDVSEVSAEDVEVVIDKEEAINKKLSGSASLKKYVELGRLMLALIKDSSSGKYKQVPWYTIATIAFSLLYVLNPMDIVPDFIPGLGYLDDITVLSIGLGWIESDLHRYLDWKLESTS</sequence>
<evidence type="ECO:0000256" key="3">
    <source>
        <dbReference type="ARBA" id="ARBA00022989"/>
    </source>
</evidence>
<keyword evidence="3 5" id="KW-1133">Transmembrane helix</keyword>
<gene>
    <name evidence="7" type="ordered locus">CA2559_01225</name>
</gene>
<evidence type="ECO:0000313" key="7">
    <source>
        <dbReference type="EMBL" id="EAP87334.1"/>
    </source>
</evidence>
<dbReference type="KEGG" id="cat:CA2559_01225"/>
<feature type="domain" description="DUF1232" evidence="6">
    <location>
        <begin position="87"/>
        <end position="121"/>
    </location>
</feature>
<keyword evidence="2 5" id="KW-0812">Transmembrane</keyword>
<accession>A3U517</accession>
<dbReference type="OrthoDB" id="9800034at2"/>
<dbReference type="GeneID" id="89452047"/>
<dbReference type="HOGENOM" id="CLU_110199_1_0_10"/>
<dbReference type="AlphaFoldDB" id="A3U517"/>
<dbReference type="EMBL" id="CP002046">
    <property type="protein sequence ID" value="EAP87334.1"/>
    <property type="molecule type" value="Genomic_DNA"/>
</dbReference>